<reference evidence="2" key="1">
    <citation type="journal article" date="2020" name="Stud. Mycol.">
        <title>101 Dothideomycetes genomes: a test case for predicting lifestyles and emergence of pathogens.</title>
        <authorList>
            <person name="Haridas S."/>
            <person name="Albert R."/>
            <person name="Binder M."/>
            <person name="Bloem J."/>
            <person name="Labutti K."/>
            <person name="Salamov A."/>
            <person name="Andreopoulos B."/>
            <person name="Baker S."/>
            <person name="Barry K."/>
            <person name="Bills G."/>
            <person name="Bluhm B."/>
            <person name="Cannon C."/>
            <person name="Castanera R."/>
            <person name="Culley D."/>
            <person name="Daum C."/>
            <person name="Ezra D."/>
            <person name="Gonzalez J."/>
            <person name="Henrissat B."/>
            <person name="Kuo A."/>
            <person name="Liang C."/>
            <person name="Lipzen A."/>
            <person name="Lutzoni F."/>
            <person name="Magnuson J."/>
            <person name="Mondo S."/>
            <person name="Nolan M."/>
            <person name="Ohm R."/>
            <person name="Pangilinan J."/>
            <person name="Park H.-J."/>
            <person name="Ramirez L."/>
            <person name="Alfaro M."/>
            <person name="Sun H."/>
            <person name="Tritt A."/>
            <person name="Yoshinaga Y."/>
            <person name="Zwiers L.-H."/>
            <person name="Turgeon B."/>
            <person name="Goodwin S."/>
            <person name="Spatafora J."/>
            <person name="Crous P."/>
            <person name="Grigoriev I."/>
        </authorList>
    </citation>
    <scope>NUCLEOTIDE SEQUENCE</scope>
    <source>
        <strain evidence="2">CBS 133067</strain>
    </source>
</reference>
<gene>
    <name evidence="2" type="ORF">NA57DRAFT_74374</name>
</gene>
<name>A0A9P4IJH0_9PEZI</name>
<keyword evidence="1" id="KW-0175">Coiled coil</keyword>
<comment type="caution">
    <text evidence="2">The sequence shown here is derived from an EMBL/GenBank/DDBJ whole genome shotgun (WGS) entry which is preliminary data.</text>
</comment>
<evidence type="ECO:0000313" key="3">
    <source>
        <dbReference type="Proteomes" id="UP000799772"/>
    </source>
</evidence>
<evidence type="ECO:0000256" key="1">
    <source>
        <dbReference type="SAM" id="Coils"/>
    </source>
</evidence>
<dbReference type="EMBL" id="ML978124">
    <property type="protein sequence ID" value="KAF2100777.1"/>
    <property type="molecule type" value="Genomic_DNA"/>
</dbReference>
<organism evidence="2 3">
    <name type="scientific">Rhizodiscina lignyota</name>
    <dbReference type="NCBI Taxonomy" id="1504668"/>
    <lineage>
        <taxon>Eukaryota</taxon>
        <taxon>Fungi</taxon>
        <taxon>Dikarya</taxon>
        <taxon>Ascomycota</taxon>
        <taxon>Pezizomycotina</taxon>
        <taxon>Dothideomycetes</taxon>
        <taxon>Pleosporomycetidae</taxon>
        <taxon>Aulographales</taxon>
        <taxon>Rhizodiscinaceae</taxon>
        <taxon>Rhizodiscina</taxon>
    </lineage>
</organism>
<accession>A0A9P4IJH0</accession>
<sequence>MCKDTFIHYACGCVEKDVPEICDFWRQLSNHPLNYYLCDYWDIGQDNRPHACVKAECQVAFQQAQLRAAQAQQDAEQRRRDFENRLIARIRQIERQMVEYTRNNAPVPLVLEQEWYGVIKGLIESKGPLTLMPGGAAWVDQLDPEQRKQQEKEALRMLMRHQNLKLSRRLREEAERQQQRELREARVHMAAAGIAMPSAGPSNMALNYEMGPTTMSNPYTVYPMPNTGPGTMMPPPPPPNLGMGSNNLIHPFADDYTMSDVGSSSMMLPVPPIPANFFHPNFTPNFTTPPAVPTATVPEYRSGGIAITNPFFNAYAMANAGPSDTMSNSGIGPSTTTIGESSTETLDHASETLDHDMGTNTMMIPQQPMSPWASTAGSMYHALQAAEQQGPGFIDPSTIMNLDNVGGAMGGSPGAGQIATLSGMYIGPHEGHADHRGNVDLDKLPEDALTTAAGTGATREALGDEIDVGHTALTSNPTRMDTAMLTHIRRPVYLPQFESGITRSQAMSRARAAVSSTEVLAHKIFRSQREGGPVEVGEGVELCYFAIITSVTLAQRAPGL</sequence>
<dbReference type="AlphaFoldDB" id="A0A9P4IJH0"/>
<keyword evidence="3" id="KW-1185">Reference proteome</keyword>
<protein>
    <submittedName>
        <fullName evidence="2">Uncharacterized protein</fullName>
    </submittedName>
</protein>
<feature type="coiled-coil region" evidence="1">
    <location>
        <begin position="52"/>
        <end position="103"/>
    </location>
</feature>
<dbReference type="Proteomes" id="UP000799772">
    <property type="component" value="Unassembled WGS sequence"/>
</dbReference>
<proteinExistence type="predicted"/>
<evidence type="ECO:0000313" key="2">
    <source>
        <dbReference type="EMBL" id="KAF2100777.1"/>
    </source>
</evidence>
<dbReference type="CDD" id="cd22249">
    <property type="entry name" value="UDM1_RNF168_RNF169-like"/>
    <property type="match status" value="1"/>
</dbReference>